<sequence length="111" mass="12530">MALTMTRTRTQTTLTKLAQKLGEVKGELVFVDEWMAEKGAPVELAHRRVLLVEQAEALVLTLQLFDPELDVDAVAQGEGWRKAYRVRSAKSLRTQYLRLHQASVSSARPPR</sequence>
<evidence type="ECO:0000313" key="2">
    <source>
        <dbReference type="Proteomes" id="UP000500755"/>
    </source>
</evidence>
<reference evidence="1 2" key="1">
    <citation type="submission" date="2020-05" db="EMBL/GenBank/DDBJ databases">
        <title>Complete genome sequence of Alicycliphilus denitrificans DP3.</title>
        <authorList>
            <person name="Chen X."/>
        </authorList>
    </citation>
    <scope>NUCLEOTIDE SEQUENCE [LARGE SCALE GENOMIC DNA]</scope>
    <source>
        <strain evidence="1 2">DP3</strain>
    </source>
</reference>
<dbReference type="EMBL" id="CP051298">
    <property type="protein sequence ID" value="QKD43252.1"/>
    <property type="molecule type" value="Genomic_DNA"/>
</dbReference>
<organism evidence="1 2">
    <name type="scientific">Alicycliphilus denitrificans</name>
    <dbReference type="NCBI Taxonomy" id="179636"/>
    <lineage>
        <taxon>Bacteria</taxon>
        <taxon>Pseudomonadati</taxon>
        <taxon>Pseudomonadota</taxon>
        <taxon>Betaproteobacteria</taxon>
        <taxon>Burkholderiales</taxon>
        <taxon>Comamonadaceae</taxon>
        <taxon>Alicycliphilus</taxon>
    </lineage>
</organism>
<dbReference type="Proteomes" id="UP000500755">
    <property type="component" value="Chromosome"/>
</dbReference>
<evidence type="ECO:0000313" key="1">
    <source>
        <dbReference type="EMBL" id="QKD43252.1"/>
    </source>
</evidence>
<name>A0A858ZRW9_9BURK</name>
<accession>A0A858ZRW9</accession>
<dbReference type="AlphaFoldDB" id="A0A858ZRW9"/>
<protein>
    <submittedName>
        <fullName evidence="1">Uncharacterized protein</fullName>
    </submittedName>
</protein>
<dbReference type="RefSeq" id="WP_013518015.1">
    <property type="nucleotide sequence ID" value="NZ_CP051298.1"/>
</dbReference>
<proteinExistence type="predicted"/>
<gene>
    <name evidence="1" type="ORF">HF896_06345</name>
</gene>